<evidence type="ECO:0000259" key="6">
    <source>
        <dbReference type="PROSITE" id="PS52019"/>
    </source>
</evidence>
<dbReference type="InterPro" id="IPR013968">
    <property type="entry name" value="PKS_KR"/>
</dbReference>
<dbReference type="Pfam" id="PF00109">
    <property type="entry name" value="ketoacyl-synt"/>
    <property type="match status" value="1"/>
</dbReference>
<keyword evidence="1" id="KW-0596">Phosphopantetheine</keyword>
<evidence type="ECO:0000256" key="1">
    <source>
        <dbReference type="ARBA" id="ARBA00022450"/>
    </source>
</evidence>
<dbReference type="InterPro" id="IPR036736">
    <property type="entry name" value="ACP-like_sf"/>
</dbReference>
<dbReference type="Gene3D" id="3.40.47.10">
    <property type="match status" value="1"/>
</dbReference>
<sequence length="1943" mass="205306">MTRIAVVGMACRYPDATSPRELWENALAGRRAFRRLPDQRMRLADYWSPDPTAPDRFYARNAAVLEGWTFDRVAYKVAGSTYRATDLTHWLALEVAAAAFADAGFPMAAGLPHERTAVIVGNSLTGEFSRAGQLRLRWPYVRRTVAAALTEQKWEEDRLAEFLDRLEADFKAPFPPVDEDSLAGALSNTIAGRICNYFDLKGGGYSVDGACSSSLLSIITACRALADDDVDVAVAGGVDLSIDPLETVGFAKTGALATGEMRVYDRKSSGFWPGEGCGMVVLMREDEARAAGHRVYATIAGWGISSDGKGGITRPEVDGYRLALRRAYERAGFSIDTVALFEGHGTGTKVGDATELAALADARRAAEPNTGPAAISSVKAMIGHTKAAAGVAGFIKAVLAVHHEVLPPAVGCPDPLELLTADDAVLRVLRHAEAWPADQPVRAGITAMGFGGINTHVVVENAQPTRRAGLDARTTALTGSIQDAELLAFDGDSWPAVRDKVSRLADAVGRVSFAQLGDLADALRRQTGDRPFRAAAVVTSPEDAEARLRRICELLDAGQYSLLGGDGPVFLGHVTRPGRLGLLFPGQGSGTGISGGVLARRFTEVRDVYAAARLPTRGDVVATEVAQPRITTGSVAGLRTLDLLGLSGTVAIGHSLGELTALRWAGAMDDDTLLRVATRRGQVMSRHAASGTMAGIAAPPEVVESLIAELPAVISGYNGPAQTVVAGPEDAVQEVCRRATHAMLRAVPLAVSDAFHSPLMAPAAGQFAAALADITFGHLDRRVISTVTGTDLQAGTDLGDLLRRQITQPVLFHQAVTAAAADVDMFVEVGPGQVLSRLAEAATGVPAVSLDTDDESLRSLLRVVAAAFVRGAAGLPDVLFDDRLVRAVQVDQELDVLGNPCESAPRVDVLGGVGQGAWSAPVGTTAGPGPADTAADSVAADDAQVVESTADLLRRLAAARAELPVEMVREDSMLLDELHLSSITVGSIVNEVAARLGIPPASTPLNFATASVRELADTLDGLRAAAAAGTLDVTDTVAGASSWARAWTVDLDPRLLAGSGDESGVSGRWRLYSDPGHPFAEELRHRLENAGIGAGVLVCLPAECEEEHLEFALRGAQEAMTGGAGERFVLVEHGRGAAGLAKTLRLESPGTRVTIVHTPPTADAVTRVVNEVRATRDFVEAVYDADGVRRVPTLRAMPYRASRAATPLEPTDVLLVTGGGKGITAECALAIAVDTGAKIAVLGRSDPDHDPELAANLERMARHGATVRYARADVTDRARLAGAVAELSAQLGPITAVLHGAGRNEPAGLPSLRTDELRRTFAPKVDGLRNVLDVLDPQQLRLLVSLGSIIGRSGLRGEAHYAVANDWMAGLTREFGERHPGCRSLCLEWSVWSGVGMGERLSVIENLTREGITPITPAQGVDVLRRLLGDADAPPVVVISGRTSGIDTIRYARPELPMLRFVQQPLVSYPGVELVTETELSVGTDPYLGDHLLDGSLLFPAVMGMEAMAQVAAAVTGQHQAPVIEDAEFLRPIAVAPDGSTRIRIAAVVTDTNTVEVVIRSEETAYAADHFRARLCFVAEKVPQGPPEQAVEQLPEVPLDPQTELYGDILFQGGRFQRLRRYHRAAAREVDATVQLGPAGWFAGYLPDRLLLGDPGVRDALMHGNQVCVPHATLLPSGIERVYPGGAAISGTGELRYCASERLQDGDTYVYDIAVRDADGQVVERWEGLTLRAVRKNDGSGRWAAPLLGTYLERVGGQLTGGSAQVAVEPDEVADPQRPLSYVETRRSRSARALSRLTGQVTPVRHRTDGRPEIDGGTVSMAHGAGVTLCVLGTGAVGADIETVTERSLTEWRGLLGTNAALLAQLADGPGLDVTGTRIWVALECLQKAGQPPTAPLTVLPAHQPGWLVFASGRLQIATFVAALRGGPDQTVFGILSEGRRAG</sequence>
<dbReference type="SMART" id="SM00827">
    <property type="entry name" value="PKS_AT"/>
    <property type="match status" value="1"/>
</dbReference>
<keyword evidence="3" id="KW-0808">Transferase</keyword>
<dbReference type="SUPFAM" id="SSF47336">
    <property type="entry name" value="ACP-like"/>
    <property type="match status" value="1"/>
</dbReference>
<dbReference type="GO" id="GO:0004312">
    <property type="term" value="F:fatty acid synthase activity"/>
    <property type="evidence" value="ECO:0007669"/>
    <property type="project" value="TreeGrafter"/>
</dbReference>
<dbReference type="EMBL" id="BOQL01000050">
    <property type="protein sequence ID" value="GIM74415.1"/>
    <property type="molecule type" value="Genomic_DNA"/>
</dbReference>
<evidence type="ECO:0000256" key="2">
    <source>
        <dbReference type="ARBA" id="ARBA00022553"/>
    </source>
</evidence>
<dbReference type="SUPFAM" id="SSF55048">
    <property type="entry name" value="Probable ACP-binding domain of malonyl-CoA ACP transacylase"/>
    <property type="match status" value="1"/>
</dbReference>
<dbReference type="RefSeq" id="WP_212991995.1">
    <property type="nucleotide sequence ID" value="NZ_BAABEA010000030.1"/>
</dbReference>
<dbReference type="Pfam" id="PF21089">
    <property type="entry name" value="PKS_DH_N"/>
    <property type="match status" value="1"/>
</dbReference>
<dbReference type="InterPro" id="IPR049551">
    <property type="entry name" value="PKS_DH_C"/>
</dbReference>
<feature type="active site" description="Proton acceptor; for dehydratase activity" evidence="4">
    <location>
        <position position="1491"/>
    </location>
</feature>
<proteinExistence type="predicted"/>
<reference evidence="7" key="1">
    <citation type="submission" date="2021-03" db="EMBL/GenBank/DDBJ databases">
        <title>Whole genome shotgun sequence of Actinoplanes auranticolor NBRC 12245.</title>
        <authorList>
            <person name="Komaki H."/>
            <person name="Tamura T."/>
        </authorList>
    </citation>
    <scope>NUCLEOTIDE SEQUENCE</scope>
    <source>
        <strain evidence="7">NBRC 12245</strain>
    </source>
</reference>
<dbReference type="CDD" id="cd08953">
    <property type="entry name" value="KR_2_SDR_x"/>
    <property type="match status" value="1"/>
</dbReference>
<dbReference type="InterPro" id="IPR020807">
    <property type="entry name" value="PKS_DH"/>
</dbReference>
<dbReference type="InterPro" id="IPR049552">
    <property type="entry name" value="PKS_DH_N"/>
</dbReference>
<dbReference type="InterPro" id="IPR001227">
    <property type="entry name" value="Ac_transferase_dom_sf"/>
</dbReference>
<dbReference type="PANTHER" id="PTHR43775:SF37">
    <property type="entry name" value="SI:DKEY-61P9.11"/>
    <property type="match status" value="1"/>
</dbReference>
<dbReference type="Gene3D" id="3.40.50.720">
    <property type="entry name" value="NAD(P)-binding Rossmann-like Domain"/>
    <property type="match status" value="1"/>
</dbReference>
<dbReference type="GO" id="GO:0005886">
    <property type="term" value="C:plasma membrane"/>
    <property type="evidence" value="ECO:0007669"/>
    <property type="project" value="TreeGrafter"/>
</dbReference>
<comment type="caution">
    <text evidence="7">The sequence shown here is derived from an EMBL/GenBank/DDBJ whole genome shotgun (WGS) entry which is preliminary data.</text>
</comment>
<dbReference type="PROSITE" id="PS52019">
    <property type="entry name" value="PKS_MFAS_DH"/>
    <property type="match status" value="1"/>
</dbReference>
<dbReference type="Gene3D" id="3.10.129.110">
    <property type="entry name" value="Polyketide synthase dehydratase"/>
    <property type="match status" value="1"/>
</dbReference>
<dbReference type="InterPro" id="IPR016039">
    <property type="entry name" value="Thiolase-like"/>
</dbReference>
<evidence type="ECO:0000313" key="7">
    <source>
        <dbReference type="EMBL" id="GIM74415.1"/>
    </source>
</evidence>
<dbReference type="InterPro" id="IPR014031">
    <property type="entry name" value="Ketoacyl_synth_C"/>
</dbReference>
<organism evidence="7 8">
    <name type="scientific">Actinoplanes auranticolor</name>
    <dbReference type="NCBI Taxonomy" id="47988"/>
    <lineage>
        <taxon>Bacteria</taxon>
        <taxon>Bacillati</taxon>
        <taxon>Actinomycetota</taxon>
        <taxon>Actinomycetes</taxon>
        <taxon>Micromonosporales</taxon>
        <taxon>Micromonosporaceae</taxon>
        <taxon>Actinoplanes</taxon>
    </lineage>
</organism>
<evidence type="ECO:0000256" key="4">
    <source>
        <dbReference type="PROSITE-ProRule" id="PRU01363"/>
    </source>
</evidence>
<dbReference type="InterPro" id="IPR020841">
    <property type="entry name" value="PKS_Beta-ketoAc_synthase_dom"/>
</dbReference>
<dbReference type="InterPro" id="IPR036291">
    <property type="entry name" value="NAD(P)-bd_dom_sf"/>
</dbReference>
<keyword evidence="8" id="KW-1185">Reference proteome</keyword>
<dbReference type="CDD" id="cd00833">
    <property type="entry name" value="PKS"/>
    <property type="match status" value="1"/>
</dbReference>
<dbReference type="InterPro" id="IPR049900">
    <property type="entry name" value="PKS_mFAS_DH"/>
</dbReference>
<dbReference type="Gene3D" id="1.10.1200.10">
    <property type="entry name" value="ACP-like"/>
    <property type="match status" value="1"/>
</dbReference>
<feature type="region of interest" description="C-terminal hotdog fold" evidence="4">
    <location>
        <begin position="1596"/>
        <end position="1740"/>
    </location>
</feature>
<dbReference type="Proteomes" id="UP000681340">
    <property type="component" value="Unassembled WGS sequence"/>
</dbReference>
<dbReference type="Pfam" id="PF00698">
    <property type="entry name" value="Acyl_transf_1"/>
    <property type="match status" value="1"/>
</dbReference>
<dbReference type="InterPro" id="IPR016035">
    <property type="entry name" value="Acyl_Trfase/lysoPLipase"/>
</dbReference>
<name>A0A919SKF9_9ACTN</name>
<dbReference type="SMART" id="SM00822">
    <property type="entry name" value="PKS_KR"/>
    <property type="match status" value="1"/>
</dbReference>
<dbReference type="InterPro" id="IPR057326">
    <property type="entry name" value="KR_dom"/>
</dbReference>
<dbReference type="InterPro" id="IPR016036">
    <property type="entry name" value="Malonyl_transacylase_ACP-bd"/>
</dbReference>
<evidence type="ECO:0000259" key="5">
    <source>
        <dbReference type="PROSITE" id="PS52004"/>
    </source>
</evidence>
<accession>A0A919SKF9</accession>
<evidence type="ECO:0000313" key="8">
    <source>
        <dbReference type="Proteomes" id="UP000681340"/>
    </source>
</evidence>
<dbReference type="PROSITE" id="PS52004">
    <property type="entry name" value="KS3_2"/>
    <property type="match status" value="1"/>
</dbReference>
<dbReference type="InterPro" id="IPR014043">
    <property type="entry name" value="Acyl_transferase_dom"/>
</dbReference>
<keyword evidence="2" id="KW-0597">Phosphoprotein</keyword>
<dbReference type="GO" id="GO:0071770">
    <property type="term" value="P:DIM/DIP cell wall layer assembly"/>
    <property type="evidence" value="ECO:0007669"/>
    <property type="project" value="TreeGrafter"/>
</dbReference>
<evidence type="ECO:0000256" key="3">
    <source>
        <dbReference type="ARBA" id="ARBA00022679"/>
    </source>
</evidence>
<feature type="domain" description="Ketosynthase family 3 (KS3)" evidence="5">
    <location>
        <begin position="1"/>
        <end position="461"/>
    </location>
</feature>
<dbReference type="InterPro" id="IPR042104">
    <property type="entry name" value="PKS_dehydratase_sf"/>
</dbReference>
<dbReference type="Gene3D" id="3.40.366.10">
    <property type="entry name" value="Malonyl-Coenzyme A Acyl Carrier Protein, domain 2"/>
    <property type="match status" value="1"/>
</dbReference>
<dbReference type="SMART" id="SM00826">
    <property type="entry name" value="PKS_DH"/>
    <property type="match status" value="1"/>
</dbReference>
<dbReference type="SUPFAM" id="SSF53901">
    <property type="entry name" value="Thiolase-like"/>
    <property type="match status" value="1"/>
</dbReference>
<feature type="domain" description="PKS/mFAS DH" evidence="6">
    <location>
        <begin position="1459"/>
        <end position="1740"/>
    </location>
</feature>
<gene>
    <name evidence="7" type="ORF">Aau02nite_60860</name>
</gene>
<dbReference type="SUPFAM" id="SSF52151">
    <property type="entry name" value="FabD/lysophospholipase-like"/>
    <property type="match status" value="1"/>
</dbReference>
<feature type="region of interest" description="N-terminal hotdog fold" evidence="4">
    <location>
        <begin position="1459"/>
        <end position="1582"/>
    </location>
</feature>
<dbReference type="GO" id="GO:0006633">
    <property type="term" value="P:fatty acid biosynthetic process"/>
    <property type="evidence" value="ECO:0007669"/>
    <property type="project" value="TreeGrafter"/>
</dbReference>
<dbReference type="Pfam" id="PF02801">
    <property type="entry name" value="Ketoacyl-synt_C"/>
    <property type="match status" value="1"/>
</dbReference>
<dbReference type="SUPFAM" id="SSF51735">
    <property type="entry name" value="NAD(P)-binding Rossmann-fold domains"/>
    <property type="match status" value="1"/>
</dbReference>
<dbReference type="PANTHER" id="PTHR43775">
    <property type="entry name" value="FATTY ACID SYNTHASE"/>
    <property type="match status" value="1"/>
</dbReference>
<dbReference type="Pfam" id="PF14765">
    <property type="entry name" value="PS-DH"/>
    <property type="match status" value="1"/>
</dbReference>
<feature type="active site" description="Proton donor; for dehydratase activity" evidence="4">
    <location>
        <position position="1659"/>
    </location>
</feature>
<dbReference type="Pfam" id="PF08659">
    <property type="entry name" value="KR"/>
    <property type="match status" value="1"/>
</dbReference>
<dbReference type="SMART" id="SM00825">
    <property type="entry name" value="PKS_KS"/>
    <property type="match status" value="1"/>
</dbReference>
<protein>
    <submittedName>
        <fullName evidence="7">Polyketide synthase</fullName>
    </submittedName>
</protein>
<dbReference type="GO" id="GO:0005737">
    <property type="term" value="C:cytoplasm"/>
    <property type="evidence" value="ECO:0007669"/>
    <property type="project" value="TreeGrafter"/>
</dbReference>
<dbReference type="InterPro" id="IPR014030">
    <property type="entry name" value="Ketoacyl_synth_N"/>
</dbReference>
<dbReference type="InterPro" id="IPR050091">
    <property type="entry name" value="PKS_NRPS_Biosynth_Enz"/>
</dbReference>